<evidence type="ECO:0000313" key="3">
    <source>
        <dbReference type="Proteomes" id="UP000663844"/>
    </source>
</evidence>
<dbReference type="Proteomes" id="UP000663844">
    <property type="component" value="Unassembled WGS sequence"/>
</dbReference>
<protein>
    <submittedName>
        <fullName evidence="2">Uncharacterized protein</fullName>
    </submittedName>
</protein>
<name>A0A820P6L6_9BILA</name>
<organism evidence="2 3">
    <name type="scientific">Adineta steineri</name>
    <dbReference type="NCBI Taxonomy" id="433720"/>
    <lineage>
        <taxon>Eukaryota</taxon>
        <taxon>Metazoa</taxon>
        <taxon>Spiralia</taxon>
        <taxon>Gnathifera</taxon>
        <taxon>Rotifera</taxon>
        <taxon>Eurotatoria</taxon>
        <taxon>Bdelloidea</taxon>
        <taxon>Adinetida</taxon>
        <taxon>Adinetidae</taxon>
        <taxon>Adineta</taxon>
    </lineage>
</organism>
<evidence type="ECO:0000256" key="1">
    <source>
        <dbReference type="SAM" id="Coils"/>
    </source>
</evidence>
<gene>
    <name evidence="2" type="ORF">OXD698_LOCUS51396</name>
</gene>
<evidence type="ECO:0000313" key="2">
    <source>
        <dbReference type="EMBL" id="CAF4399900.1"/>
    </source>
</evidence>
<feature type="non-terminal residue" evidence="2">
    <location>
        <position position="1"/>
    </location>
</feature>
<dbReference type="EMBL" id="CAJOAZ010026287">
    <property type="protein sequence ID" value="CAF4399900.1"/>
    <property type="molecule type" value="Genomic_DNA"/>
</dbReference>
<reference evidence="2" key="1">
    <citation type="submission" date="2021-02" db="EMBL/GenBank/DDBJ databases">
        <authorList>
            <person name="Nowell W R."/>
        </authorList>
    </citation>
    <scope>NUCLEOTIDE SEQUENCE</scope>
</reference>
<proteinExistence type="predicted"/>
<comment type="caution">
    <text evidence="2">The sequence shown here is derived from an EMBL/GenBank/DDBJ whole genome shotgun (WGS) entry which is preliminary data.</text>
</comment>
<dbReference type="AlphaFoldDB" id="A0A820P6L6"/>
<accession>A0A820P6L6</accession>
<keyword evidence="1" id="KW-0175">Coiled coil</keyword>
<sequence length="106" mass="12099">MEIQQLQTALQKEIDAKQRIHEELKESQAENILKAEENLRLKEEIEKLQKQVTYEQSKQIVKSPVVHSVSDELSTLNNNNSIDRFLRNVTAGLSDPPALINDTSTD</sequence>
<feature type="coiled-coil region" evidence="1">
    <location>
        <begin position="3"/>
        <end position="58"/>
    </location>
</feature>